<name>A0A2K4FF38_9STAP</name>
<protein>
    <submittedName>
        <fullName evidence="1">Uncharacterized protein</fullName>
    </submittedName>
</protein>
<proteinExistence type="predicted"/>
<comment type="caution">
    <text evidence="1">The sequence shown here is derived from an EMBL/GenBank/DDBJ whole genome shotgun (WGS) entry which is preliminary data.</text>
</comment>
<dbReference type="RefSeq" id="WP_103370900.1">
    <property type="nucleotide sequence ID" value="NZ_CBCRVO010000001.1"/>
</dbReference>
<accession>A0A2K4FF38</accession>
<keyword evidence="2" id="KW-1185">Reference proteome</keyword>
<dbReference type="AlphaFoldDB" id="A0A2K4FF38"/>
<organism evidence="1 2">
    <name type="scientific">Staphylococcus argensis</name>
    <dbReference type="NCBI Taxonomy" id="1607738"/>
    <lineage>
        <taxon>Bacteria</taxon>
        <taxon>Bacillati</taxon>
        <taxon>Bacillota</taxon>
        <taxon>Bacilli</taxon>
        <taxon>Bacillales</taxon>
        <taxon>Staphylococcaceae</taxon>
        <taxon>Staphylococcus</taxon>
    </lineage>
</organism>
<evidence type="ECO:0000313" key="2">
    <source>
        <dbReference type="Proteomes" id="UP000242712"/>
    </source>
</evidence>
<dbReference type="EMBL" id="PPPX01000001">
    <property type="protein sequence ID" value="POA09525.1"/>
    <property type="molecule type" value="Genomic_DNA"/>
</dbReference>
<evidence type="ECO:0000313" key="1">
    <source>
        <dbReference type="EMBL" id="POA09525.1"/>
    </source>
</evidence>
<dbReference type="Proteomes" id="UP000242712">
    <property type="component" value="Unassembled WGS sequence"/>
</dbReference>
<gene>
    <name evidence="1" type="ORF">CD039_01885</name>
</gene>
<dbReference type="OrthoDB" id="2394768at2"/>
<sequence>MQLRFYPDWKVDNQSKKEIAIQEDDTSVSVISPINNYAFGILAEAHFVVQNQQIVDVNIEHHSEEIEMTANQESHIIMIRDIT</sequence>
<dbReference type="GeneID" id="98297086"/>
<reference evidence="1 2" key="1">
    <citation type="submission" date="2017-08" db="EMBL/GenBank/DDBJ databases">
        <title>Draft genome sequences of 64 type strains of genus Staph aureus.</title>
        <authorList>
            <person name="Cole K."/>
            <person name="Golubchik T."/>
            <person name="Russell J."/>
            <person name="Foster D."/>
            <person name="Llewelyn M."/>
            <person name="Wilson D."/>
            <person name="Crook D."/>
            <person name="Paul J."/>
        </authorList>
    </citation>
    <scope>NUCLEOTIDE SEQUENCE [LARGE SCALE GENOMIC DNA]</scope>
    <source>
        <strain evidence="1 2">DSM 29875</strain>
    </source>
</reference>